<evidence type="ECO:0000256" key="3">
    <source>
        <dbReference type="ARBA" id="ARBA00022723"/>
    </source>
</evidence>
<keyword evidence="10" id="KW-1185">Reference proteome</keyword>
<dbReference type="InterPro" id="IPR024607">
    <property type="entry name" value="Sulfatase_CS"/>
</dbReference>
<evidence type="ECO:0000259" key="8">
    <source>
        <dbReference type="Pfam" id="PF00884"/>
    </source>
</evidence>
<evidence type="ECO:0000313" key="10">
    <source>
        <dbReference type="Proteomes" id="UP000192578"/>
    </source>
</evidence>
<dbReference type="GO" id="GO:0008484">
    <property type="term" value="F:sulfuric ester hydrolase activity"/>
    <property type="evidence" value="ECO:0007669"/>
    <property type="project" value="InterPro"/>
</dbReference>
<organism evidence="9 10">
    <name type="scientific">Hypsibius exemplaris</name>
    <name type="common">Freshwater tardigrade</name>
    <dbReference type="NCBI Taxonomy" id="2072580"/>
    <lineage>
        <taxon>Eukaryota</taxon>
        <taxon>Metazoa</taxon>
        <taxon>Ecdysozoa</taxon>
        <taxon>Tardigrada</taxon>
        <taxon>Eutardigrada</taxon>
        <taxon>Parachela</taxon>
        <taxon>Hypsibioidea</taxon>
        <taxon>Hypsibiidae</taxon>
        <taxon>Hypsibius</taxon>
    </lineage>
</organism>
<feature type="signal peptide" evidence="7">
    <location>
        <begin position="1"/>
        <end position="30"/>
    </location>
</feature>
<dbReference type="PROSITE" id="PS00149">
    <property type="entry name" value="SULFATASE_2"/>
    <property type="match status" value="1"/>
</dbReference>
<dbReference type="Gene3D" id="3.30.1120.10">
    <property type="match status" value="1"/>
</dbReference>
<keyword evidence="6" id="KW-0325">Glycoprotein</keyword>
<comment type="caution">
    <text evidence="9">The sequence shown here is derived from an EMBL/GenBank/DDBJ whole genome shotgun (WGS) entry which is preliminary data.</text>
</comment>
<dbReference type="GO" id="GO:0046872">
    <property type="term" value="F:metal ion binding"/>
    <property type="evidence" value="ECO:0007669"/>
    <property type="project" value="UniProtKB-KW"/>
</dbReference>
<dbReference type="OrthoDB" id="103349at2759"/>
<dbReference type="AlphaFoldDB" id="A0A9X6NF82"/>
<reference evidence="10" key="1">
    <citation type="submission" date="2017-01" db="EMBL/GenBank/DDBJ databases">
        <title>Comparative genomics of anhydrobiosis in the tardigrade Hypsibius dujardini.</title>
        <authorList>
            <person name="Yoshida Y."/>
            <person name="Koutsovoulos G."/>
            <person name="Laetsch D."/>
            <person name="Stevens L."/>
            <person name="Kumar S."/>
            <person name="Horikawa D."/>
            <person name="Ishino K."/>
            <person name="Komine S."/>
            <person name="Tomita M."/>
            <person name="Blaxter M."/>
            <person name="Arakawa K."/>
        </authorList>
    </citation>
    <scope>NUCLEOTIDE SEQUENCE [LARGE SCALE GENOMIC DNA]</scope>
    <source>
        <strain evidence="10">Z151</strain>
    </source>
</reference>
<dbReference type="Proteomes" id="UP000192578">
    <property type="component" value="Unassembled WGS sequence"/>
</dbReference>
<proteinExistence type="inferred from homology"/>
<evidence type="ECO:0000256" key="5">
    <source>
        <dbReference type="ARBA" id="ARBA00022837"/>
    </source>
</evidence>
<evidence type="ECO:0000313" key="9">
    <source>
        <dbReference type="EMBL" id="OWA53085.1"/>
    </source>
</evidence>
<dbReference type="PANTHER" id="PTHR10342">
    <property type="entry name" value="ARYLSULFATASE"/>
    <property type="match status" value="1"/>
</dbReference>
<comment type="cofactor">
    <cofactor evidence="1">
        <name>Ca(2+)</name>
        <dbReference type="ChEBI" id="CHEBI:29108"/>
    </cofactor>
</comment>
<dbReference type="SUPFAM" id="SSF53649">
    <property type="entry name" value="Alkaline phosphatase-like"/>
    <property type="match status" value="1"/>
</dbReference>
<sequence length="578" mass="65135">MASILSRRVSMWRPVLWICLIVLQLHRACAEDIEAFSFQEPRQQQRPNIIVIIADDLGRTDISFTESNRHTPTPNIDRLAWNGIILNRHYSYQFCTPTRAAFMTGKYSIHTGMQGPSPIGSGEPWGLPLQFQTQGNLFKRLGYQTWNVGKWHLGESTRAHYPERRGFDYFYGILAGESNWFNYTVGWITPIPNTGKVLRENGKAVFENITNNVYFPDLITSKAEQLIRNSDPNQPFYLLYTTPVPHSAIDRYSSALHTMPQFQLRPSVFRFSSAFPKRKRQLGLIQVLDENVKRLTDALINKGVANNSIIVFFSDNGAAISKPGATRQNYGVNWPLRSGKGNLFEGGVRTVACLWSPLLKRRGWISNKLFHLTDWLPTLWEAAGGDPRNLPDGGDGFSHWRFLQSGAEGSSPRRELLLDVNSGNYYGIIVEDQYGTMFKLLGGKGIPKSSLDFVQPEGTTAGDMSWRGYSPAAVKCNFREGVEVTPCVPEVADCLFDLTHDPCELNNIAARYPATVQFLQQRIQSYNATALPSVSKPFDPQSNPNLWDGWWVPWKDPVGEIYDTDPLEFAPLSPSTAT</sequence>
<keyword evidence="7" id="KW-0732">Signal</keyword>
<keyword evidence="4" id="KW-0378">Hydrolase</keyword>
<evidence type="ECO:0000256" key="6">
    <source>
        <dbReference type="ARBA" id="ARBA00023180"/>
    </source>
</evidence>
<dbReference type="InterPro" id="IPR017850">
    <property type="entry name" value="Alkaline_phosphatase_core_sf"/>
</dbReference>
<evidence type="ECO:0000256" key="7">
    <source>
        <dbReference type="SAM" id="SignalP"/>
    </source>
</evidence>
<dbReference type="EMBL" id="MTYJ01000302">
    <property type="protein sequence ID" value="OWA53085.1"/>
    <property type="molecule type" value="Genomic_DNA"/>
</dbReference>
<gene>
    <name evidence="9" type="ORF">BV898_17519</name>
</gene>
<dbReference type="InterPro" id="IPR000917">
    <property type="entry name" value="Sulfatase_N"/>
</dbReference>
<feature type="domain" description="Sulfatase N-terminal" evidence="8">
    <location>
        <begin position="47"/>
        <end position="384"/>
    </location>
</feature>
<evidence type="ECO:0000256" key="4">
    <source>
        <dbReference type="ARBA" id="ARBA00022801"/>
    </source>
</evidence>
<keyword evidence="5" id="KW-0106">Calcium</keyword>
<name>A0A9X6NF82_HYPEX</name>
<comment type="similarity">
    <text evidence="2">Belongs to the sulfatase family.</text>
</comment>
<dbReference type="InterPro" id="IPR047115">
    <property type="entry name" value="ARSB"/>
</dbReference>
<feature type="chain" id="PRO_5040799454" evidence="7">
    <location>
        <begin position="31"/>
        <end position="578"/>
    </location>
</feature>
<dbReference type="CDD" id="cd16029">
    <property type="entry name" value="4-S"/>
    <property type="match status" value="1"/>
</dbReference>
<evidence type="ECO:0000256" key="1">
    <source>
        <dbReference type="ARBA" id="ARBA00001913"/>
    </source>
</evidence>
<evidence type="ECO:0000256" key="2">
    <source>
        <dbReference type="ARBA" id="ARBA00008779"/>
    </source>
</evidence>
<accession>A0A9X6NF82</accession>
<protein>
    <submittedName>
        <fullName evidence="9">Arylsulfatase J</fullName>
    </submittedName>
</protein>
<dbReference type="PANTHER" id="PTHR10342:SF273">
    <property type="entry name" value="RE14504P"/>
    <property type="match status" value="1"/>
</dbReference>
<dbReference type="Gene3D" id="3.40.720.10">
    <property type="entry name" value="Alkaline Phosphatase, subunit A"/>
    <property type="match status" value="1"/>
</dbReference>
<keyword evidence="3" id="KW-0479">Metal-binding</keyword>
<dbReference type="Pfam" id="PF00884">
    <property type="entry name" value="Sulfatase"/>
    <property type="match status" value="1"/>
</dbReference>